<protein>
    <submittedName>
        <fullName evidence="1">Uncharacterized protein</fullName>
    </submittedName>
</protein>
<reference evidence="1 2" key="1">
    <citation type="submission" date="2019-11" db="EMBL/GenBank/DDBJ databases">
        <authorList>
            <person name="He Y."/>
        </authorList>
    </citation>
    <scope>NUCLEOTIDE SEQUENCE [LARGE SCALE GENOMIC DNA]</scope>
    <source>
        <strain evidence="1 2">SCSIO 58843</strain>
    </source>
</reference>
<dbReference type="AlphaFoldDB" id="A0A5Q2RE24"/>
<sequence>MARLTFEGETHDEIVTQVRRWLASVDAGRAVPPEGERLSPEDAVTQGAEITKDALRIVAAAAPASVADSDLVKSLTAMGYQVTDVTRDAVIAGLDALDQATGGNLVKKVADTRNKAAYEMNAAIAKQLFRSVTGR</sequence>
<dbReference type="EMBL" id="CP045851">
    <property type="protein sequence ID" value="QGG93914.1"/>
    <property type="molecule type" value="Genomic_DNA"/>
</dbReference>
<proteinExistence type="predicted"/>
<gene>
    <name evidence="1" type="ORF">GH723_01630</name>
</gene>
<dbReference type="RefSeq" id="WP_153758020.1">
    <property type="nucleotide sequence ID" value="NZ_CP045851.1"/>
</dbReference>
<name>A0A5Q2RE24_9ACTN</name>
<organism evidence="1 2">
    <name type="scientific">Actinomarinicola tropica</name>
    <dbReference type="NCBI Taxonomy" id="2789776"/>
    <lineage>
        <taxon>Bacteria</taxon>
        <taxon>Bacillati</taxon>
        <taxon>Actinomycetota</taxon>
        <taxon>Acidimicrobiia</taxon>
        <taxon>Acidimicrobiales</taxon>
        <taxon>Iamiaceae</taxon>
        <taxon>Actinomarinicola</taxon>
    </lineage>
</organism>
<keyword evidence="2" id="KW-1185">Reference proteome</keyword>
<evidence type="ECO:0000313" key="2">
    <source>
        <dbReference type="Proteomes" id="UP000334019"/>
    </source>
</evidence>
<dbReference type="KEGG" id="atq:GH723_01630"/>
<dbReference type="Proteomes" id="UP000334019">
    <property type="component" value="Chromosome"/>
</dbReference>
<accession>A0A5Q2RE24</accession>
<evidence type="ECO:0000313" key="1">
    <source>
        <dbReference type="EMBL" id="QGG93914.1"/>
    </source>
</evidence>